<comment type="caution">
    <text evidence="15">The sequence shown here is derived from an EMBL/GenBank/DDBJ whole genome shotgun (WGS) entry which is preliminary data.</text>
</comment>
<feature type="transmembrane region" description="Helical" evidence="12">
    <location>
        <begin position="6"/>
        <end position="25"/>
    </location>
</feature>
<dbReference type="FunFam" id="3.30.160.60:FF:000188">
    <property type="entry name" value="Zinc finger protein 787"/>
    <property type="match status" value="1"/>
</dbReference>
<proteinExistence type="inferred from homology"/>
<gene>
    <name evidence="15" type="ORF">GWI33_018565</name>
</gene>
<evidence type="ECO:0000256" key="6">
    <source>
        <dbReference type="ARBA" id="ARBA00022833"/>
    </source>
</evidence>
<feature type="binding site" evidence="11">
    <location>
        <position position="172"/>
    </location>
    <ligand>
        <name>Zn(2+)</name>
        <dbReference type="ChEBI" id="CHEBI:29105"/>
    </ligand>
</feature>
<feature type="domain" description="C2H2-type" evidence="13">
    <location>
        <begin position="308"/>
        <end position="335"/>
    </location>
</feature>
<evidence type="ECO:0000313" key="16">
    <source>
        <dbReference type="Proteomes" id="UP000625711"/>
    </source>
</evidence>
<sequence>MEYQLIIEFTFLIILLLTARIAYVIHKITTGHSVYASKRTTPCRTLICIGSGGHTTEMLKLIENITFKNFRPRYYIIAKSDTTSSQKVKSLEESRNFAVNSDYYMIKIPRSRSVVMSISNISDFSKICRLCLKQNINLLNIFHSGGATIISKIFSMQPSEDDFLPKNICISCMDKCTQYLEFRYLCENNNEYLLSVLNNKIKDADIDNVSELVKVDTIDVKHQNLDLPCVITSSQEPKAENSNIDLFSCNYCQLNFNEKESESEHKKVYHPYDDEHYCYICVKDFSLKYTDLQKLKNHLYSHKNPSKITCEYCDKKLRSNYDKNIHLRVHTGEKPIKCSQCKKSFRDPRYLMVHLKTHSDEKSYKCLICNKAFSQKFTLNTHQKTHTMERNYMCNLCGKTFVYSHNLKIHYRKHSGEKPYKCKLCTRCFSSSSILSAHMLTHSETRRFSCKDCGKQFKRSGDLSVHNRSHTGEKPYTCTFCPNKYKMSSHLTEHIKKHTGEKNYICEVCAKQFYNNKALQIHKKTHSAEKTFNCSLCDKSFVYYTSLSSHLRKKHKNNT</sequence>
<keyword evidence="12" id="KW-0472">Membrane</keyword>
<dbReference type="PROSITE" id="PS51915">
    <property type="entry name" value="ZAD"/>
    <property type="match status" value="1"/>
</dbReference>
<organism evidence="15 16">
    <name type="scientific">Rhynchophorus ferrugineus</name>
    <name type="common">Red palm weevil</name>
    <name type="synonym">Curculio ferrugineus</name>
    <dbReference type="NCBI Taxonomy" id="354439"/>
    <lineage>
        <taxon>Eukaryota</taxon>
        <taxon>Metazoa</taxon>
        <taxon>Ecdysozoa</taxon>
        <taxon>Arthropoda</taxon>
        <taxon>Hexapoda</taxon>
        <taxon>Insecta</taxon>
        <taxon>Pterygota</taxon>
        <taxon>Neoptera</taxon>
        <taxon>Endopterygota</taxon>
        <taxon>Coleoptera</taxon>
        <taxon>Polyphaga</taxon>
        <taxon>Cucujiformia</taxon>
        <taxon>Curculionidae</taxon>
        <taxon>Dryophthorinae</taxon>
        <taxon>Rhynchophorus</taxon>
    </lineage>
</organism>
<keyword evidence="7" id="KW-0238">DNA-binding</keyword>
<dbReference type="SMART" id="SM00868">
    <property type="entry name" value="zf-AD"/>
    <property type="match status" value="1"/>
</dbReference>
<dbReference type="AlphaFoldDB" id="A0A834HWT1"/>
<dbReference type="OrthoDB" id="6077919at2759"/>
<feature type="domain" description="C2H2-type" evidence="13">
    <location>
        <begin position="532"/>
        <end position="559"/>
    </location>
</feature>
<feature type="domain" description="C2H2-type" evidence="13">
    <location>
        <begin position="247"/>
        <end position="275"/>
    </location>
</feature>
<keyword evidence="3 11" id="KW-0479">Metal-binding</keyword>
<evidence type="ECO:0000256" key="4">
    <source>
        <dbReference type="ARBA" id="ARBA00022737"/>
    </source>
</evidence>
<evidence type="ECO:0000259" key="13">
    <source>
        <dbReference type="PROSITE" id="PS50157"/>
    </source>
</evidence>
<dbReference type="SUPFAM" id="SSF57667">
    <property type="entry name" value="beta-beta-alpha zinc fingers"/>
    <property type="match status" value="5"/>
</dbReference>
<evidence type="ECO:0000256" key="1">
    <source>
        <dbReference type="ARBA" id="ARBA00004123"/>
    </source>
</evidence>
<evidence type="ECO:0000313" key="15">
    <source>
        <dbReference type="EMBL" id="KAF7268297.1"/>
    </source>
</evidence>
<evidence type="ECO:0000256" key="2">
    <source>
        <dbReference type="ARBA" id="ARBA00006991"/>
    </source>
</evidence>
<comment type="subcellular location">
    <subcellularLocation>
        <location evidence="1">Nucleus</location>
    </subcellularLocation>
</comment>
<dbReference type="Gene3D" id="3.30.160.60">
    <property type="entry name" value="Classic Zinc Finger"/>
    <property type="match status" value="9"/>
</dbReference>
<dbReference type="Pfam" id="PF08660">
    <property type="entry name" value="Alg14"/>
    <property type="match status" value="1"/>
</dbReference>
<dbReference type="Pfam" id="PF00096">
    <property type="entry name" value="zf-C2H2"/>
    <property type="match status" value="6"/>
</dbReference>
<dbReference type="SUPFAM" id="SSF57716">
    <property type="entry name" value="Glucocorticoid receptor-like (DNA-binding domain)"/>
    <property type="match status" value="1"/>
</dbReference>
<dbReference type="InterPro" id="IPR013969">
    <property type="entry name" value="Oligosacch_biosynth_Alg14"/>
</dbReference>
<keyword evidence="6 11" id="KW-0862">Zinc</keyword>
<keyword evidence="16" id="KW-1185">Reference proteome</keyword>
<dbReference type="GO" id="GO:0008270">
    <property type="term" value="F:zinc ion binding"/>
    <property type="evidence" value="ECO:0007669"/>
    <property type="project" value="UniProtKB-UniRule"/>
</dbReference>
<dbReference type="FunFam" id="3.30.160.60:FF:002343">
    <property type="entry name" value="Zinc finger protein 33A"/>
    <property type="match status" value="1"/>
</dbReference>
<feature type="binding site" evidence="11">
    <location>
        <position position="169"/>
    </location>
    <ligand>
        <name>Zn(2+)</name>
        <dbReference type="ChEBI" id="CHEBI:29105"/>
    </ligand>
</feature>
<evidence type="ECO:0000259" key="14">
    <source>
        <dbReference type="PROSITE" id="PS51915"/>
    </source>
</evidence>
<protein>
    <submittedName>
        <fullName evidence="15">Uncharacterized protein</fullName>
    </submittedName>
</protein>
<feature type="domain" description="C2H2-type" evidence="13">
    <location>
        <begin position="392"/>
        <end position="419"/>
    </location>
</feature>
<keyword evidence="8" id="KW-0804">Transcription</keyword>
<evidence type="ECO:0000256" key="12">
    <source>
        <dbReference type="SAM" id="Phobius"/>
    </source>
</evidence>
<keyword evidence="12" id="KW-1133">Transmembrane helix</keyword>
<evidence type="ECO:0000256" key="5">
    <source>
        <dbReference type="ARBA" id="ARBA00022771"/>
    </source>
</evidence>
<keyword evidence="9" id="KW-0539">Nucleus</keyword>
<accession>A0A834HWT1</accession>
<dbReference type="Gene3D" id="3.40.1800.20">
    <property type="match status" value="1"/>
</dbReference>
<dbReference type="PROSITE" id="PS50157">
    <property type="entry name" value="ZINC_FINGER_C2H2_2"/>
    <property type="match status" value="10"/>
</dbReference>
<evidence type="ECO:0000256" key="11">
    <source>
        <dbReference type="PROSITE-ProRule" id="PRU01263"/>
    </source>
</evidence>
<feature type="binding site" evidence="11">
    <location>
        <position position="131"/>
    </location>
    <ligand>
        <name>Zn(2+)</name>
        <dbReference type="ChEBI" id="CHEBI:29105"/>
    </ligand>
</feature>
<reference evidence="15" key="1">
    <citation type="submission" date="2020-08" db="EMBL/GenBank/DDBJ databases">
        <title>Genome sequencing and assembly of the red palm weevil Rhynchophorus ferrugineus.</title>
        <authorList>
            <person name="Dias G.B."/>
            <person name="Bergman C.M."/>
            <person name="Manee M."/>
        </authorList>
    </citation>
    <scope>NUCLEOTIDE SEQUENCE</scope>
    <source>
        <strain evidence="15">AA-2017</strain>
        <tissue evidence="15">Whole larva</tissue>
    </source>
</reference>
<dbReference type="InterPro" id="IPR012934">
    <property type="entry name" value="Znf_AD"/>
</dbReference>
<dbReference type="GO" id="GO:0003677">
    <property type="term" value="F:DNA binding"/>
    <property type="evidence" value="ECO:0007669"/>
    <property type="project" value="UniProtKB-KW"/>
</dbReference>
<dbReference type="PANTHER" id="PTHR24394:SF44">
    <property type="entry name" value="ZINC FINGER PROTEIN 271-LIKE"/>
    <property type="match status" value="1"/>
</dbReference>
<dbReference type="InterPro" id="IPR013087">
    <property type="entry name" value="Znf_C2H2_type"/>
</dbReference>
<dbReference type="InterPro" id="IPR036236">
    <property type="entry name" value="Znf_C2H2_sf"/>
</dbReference>
<keyword evidence="12" id="KW-0812">Transmembrane</keyword>
<dbReference type="GO" id="GO:0005634">
    <property type="term" value="C:nucleus"/>
    <property type="evidence" value="ECO:0007669"/>
    <property type="project" value="UniProtKB-SubCell"/>
</dbReference>
<keyword evidence="4" id="KW-0677">Repeat</keyword>
<dbReference type="FunFam" id="3.30.160.60:FF:000597">
    <property type="entry name" value="zinc finger protein 236 isoform X3"/>
    <property type="match status" value="1"/>
</dbReference>
<feature type="domain" description="C2H2-type" evidence="13">
    <location>
        <begin position="476"/>
        <end position="503"/>
    </location>
</feature>
<feature type="domain" description="C2H2-type" evidence="13">
    <location>
        <begin position="504"/>
        <end position="531"/>
    </location>
</feature>
<evidence type="ECO:0000256" key="3">
    <source>
        <dbReference type="ARBA" id="ARBA00022723"/>
    </source>
</evidence>
<dbReference type="Pfam" id="PF07776">
    <property type="entry name" value="zf-AD"/>
    <property type="match status" value="1"/>
</dbReference>
<dbReference type="FunFam" id="3.30.160.60:FF:000478">
    <property type="entry name" value="Zinc finger protein 133"/>
    <property type="match status" value="1"/>
</dbReference>
<feature type="binding site" evidence="11">
    <location>
        <position position="128"/>
    </location>
    <ligand>
        <name>Zn(2+)</name>
        <dbReference type="ChEBI" id="CHEBI:29105"/>
    </ligand>
</feature>
<dbReference type="FunFam" id="3.30.160.60:FF:000100">
    <property type="entry name" value="Zinc finger 45-like"/>
    <property type="match status" value="2"/>
</dbReference>
<feature type="domain" description="C2H2-type" evidence="13">
    <location>
        <begin position="364"/>
        <end position="391"/>
    </location>
</feature>
<dbReference type="PANTHER" id="PTHR24394">
    <property type="entry name" value="ZINC FINGER PROTEIN"/>
    <property type="match status" value="1"/>
</dbReference>
<dbReference type="SMART" id="SM00355">
    <property type="entry name" value="ZnF_C2H2"/>
    <property type="match status" value="11"/>
</dbReference>
<feature type="domain" description="C2H2-type" evidence="13">
    <location>
        <begin position="448"/>
        <end position="475"/>
    </location>
</feature>
<evidence type="ECO:0000256" key="8">
    <source>
        <dbReference type="ARBA" id="ARBA00023163"/>
    </source>
</evidence>
<evidence type="ECO:0000256" key="7">
    <source>
        <dbReference type="ARBA" id="ARBA00023125"/>
    </source>
</evidence>
<dbReference type="EMBL" id="JAACXV010014334">
    <property type="protein sequence ID" value="KAF7268297.1"/>
    <property type="molecule type" value="Genomic_DNA"/>
</dbReference>
<dbReference type="FunFam" id="3.30.160.60:FF:000624">
    <property type="entry name" value="zinc finger protein 697"/>
    <property type="match status" value="1"/>
</dbReference>
<feature type="domain" description="ZAD" evidence="14">
    <location>
        <begin position="126"/>
        <end position="196"/>
    </location>
</feature>
<dbReference type="PROSITE" id="PS00028">
    <property type="entry name" value="ZINC_FINGER_C2H2_1"/>
    <property type="match status" value="10"/>
</dbReference>
<keyword evidence="5 10" id="KW-0863">Zinc-finger</keyword>
<dbReference type="Pfam" id="PF13912">
    <property type="entry name" value="zf-C2H2_6"/>
    <property type="match status" value="1"/>
</dbReference>
<dbReference type="GO" id="GO:0000981">
    <property type="term" value="F:DNA-binding transcription factor activity, RNA polymerase II-specific"/>
    <property type="evidence" value="ECO:0007669"/>
    <property type="project" value="TreeGrafter"/>
</dbReference>
<evidence type="ECO:0000256" key="9">
    <source>
        <dbReference type="ARBA" id="ARBA00023242"/>
    </source>
</evidence>
<evidence type="ECO:0000256" key="10">
    <source>
        <dbReference type="PROSITE-ProRule" id="PRU00042"/>
    </source>
</evidence>
<dbReference type="GO" id="GO:0006488">
    <property type="term" value="P:dolichol-linked oligosaccharide biosynthetic process"/>
    <property type="evidence" value="ECO:0007669"/>
    <property type="project" value="InterPro"/>
</dbReference>
<dbReference type="GO" id="GO:0048598">
    <property type="term" value="P:embryonic morphogenesis"/>
    <property type="evidence" value="ECO:0007669"/>
    <property type="project" value="UniProtKB-ARBA"/>
</dbReference>
<feature type="domain" description="C2H2-type" evidence="13">
    <location>
        <begin position="420"/>
        <end position="447"/>
    </location>
</feature>
<comment type="similarity">
    <text evidence="2">Belongs to the krueppel C2H2-type zinc-finger protein family.</text>
</comment>
<name>A0A834HWT1_RHYFE</name>
<feature type="domain" description="C2H2-type" evidence="13">
    <location>
        <begin position="336"/>
        <end position="363"/>
    </location>
</feature>
<dbReference type="Proteomes" id="UP000625711">
    <property type="component" value="Unassembled WGS sequence"/>
</dbReference>